<accession>A0A0K0VLM1</accession>
<dbReference type="EMBL" id="KR820242">
    <property type="protein sequence ID" value="AKS10612.1"/>
    <property type="molecule type" value="Genomic_DNA"/>
</dbReference>
<name>A0A0K0VLM1_9VIRU</name>
<feature type="region of interest" description="Disordered" evidence="1">
    <location>
        <begin position="17"/>
        <end position="50"/>
    </location>
</feature>
<evidence type="ECO:0000256" key="1">
    <source>
        <dbReference type="SAM" id="MobiDB-lite"/>
    </source>
</evidence>
<evidence type="ECO:0000313" key="2">
    <source>
        <dbReference type="EMBL" id="AKS10612.1"/>
    </source>
</evidence>
<proteinExistence type="predicted"/>
<sequence length="1265" mass="142015">MFYKGLDAILESALKKQENGVCPQKQTLAPKSPQTPRPPPTPPTPCINTDPTHAVKESNMKIKKALAVLVSAAKDRSEALKANVYRNNSYDEKDAIFNNLKCSMDDDSPAAVIGNNIVRASKRNEVDTAMEELEIKKKCDIIYDEKECIKFFNEHKPVLLQMAMQYFSRANTAKCSGINVSIKGGANRFTNKVLISSKTSMKKTGNEETAPPAFESASTSTTVFEIKSVPRRAIEKNFAPSASTSELKPTDRINLDVTKAEASHVFSTLRRLDVKRPLYFAGKTFYQRKPTHDNKFRWTEVVGWDETEASKMAAKAINPTVDDLFILPSSFKKITVKLMEKYKHLLIRSSNVKKKRGYYKVSDALMNPKIDSAMENKEILKRFDDCLDALLTLGKNSTFTKSTVGQYRGKFRRYLVFCFAFYALNTEKHPNSVTPLPFNFFNLFSYMYCHGRELHASSFLATLTFIQNHIFNPMSTAAPAISAKRLLDIDFAVMKGGKAAGVRDFGSPVKTSLHTRTLVSFLGFAEMAMGVMSGMLGNFCLSETLRIRVANSLERWCDAIIFVYFTFVLFHRFSAVKKVTLESALRLVMGQTHAHTNKVRATKRICLTINNETEPERDEIKCFKREDFTEKDVDTSALTLSHPHLLGLPYAVQAALGIPVSKINPLMTANSGGVGGCSGGNGGKKYRMGSLLGVVSEELGREFPEDGEAAGNLGMFENLVKEIIDDYYGSGSFSEIIRKMKKVMKERAPYNTASCLISSLEEEKEIITTAEKNRKTKKYALSRDVEEYLMASPMKLVFVMAYDSELKERYLSVGDLAILAIWVKCNVLNVPWDAAAIGRSNYDWVGSKVCKNLLLSDLTNFGIWGDLKIVNRLDTHTENFHRDNERLPSANDQKNFVKNTSLDDRKSLAMIHSCVNVRTRTHLGRVSSTSWAVDALRTFTKGDKDTFASLAVSLDLHHLGHTNSANFVPYFSTNYASNEQEMGLWGYIRRTSEKLAKEELAKGRLCNLDKVGIANSNVAAAAVAVSSYVDLGEVQAVLDDGAKTRKAAAAITTNCTKSSLAREKLRVDGIKRLLNKQTHYRDNNYLLLKDLWSYFAHPCMRQKLLNGKPVQAMCPRTGFLNAAVPDFMIDYSFDSSTSCIKLRMKLLPPILDAQGSQKRKRHPEETVNANKKRQRMMINNEDAVMSLDTNITAYDKFNLAETEEARQRLVEQDKQCRIAAGIKKVCERTRTGAAKRNLIKYKKRKIEETEDEQILRDLDSLVYLA</sequence>
<organism evidence="2">
    <name type="scientific">Metopaulias depressus WSSV-like virus</name>
    <dbReference type="NCBI Taxonomy" id="1675544"/>
    <lineage>
        <taxon>Viruses</taxon>
        <taxon>Viruses incertae sedis</taxon>
        <taxon>Naldaviricetes</taxon>
        <taxon>Nimaviridae</taxon>
        <taxon>Whispovirus</taxon>
    </lineage>
</organism>
<protein>
    <submittedName>
        <fullName evidence="2">Wsv433-like protein</fullName>
    </submittedName>
</protein>
<reference evidence="2" key="1">
    <citation type="journal article" date="2015" name="BMC Evol. Biol.">
        <title>Characterization of fossilized relatives of the White Spot Syndrome Virus in genomes of decapod crustaceans.</title>
        <authorList>
            <person name="Rozenberg A."/>
            <person name="Brand P."/>
            <person name="Rivera N."/>
            <person name="Leese F."/>
            <person name="Schubart C.D."/>
        </authorList>
    </citation>
    <scope>NUCLEOTIDE SEQUENCE</scope>
    <source>
        <strain evidence="2">747*9</strain>
    </source>
</reference>
<feature type="compositionally biased region" description="Pro residues" evidence="1">
    <location>
        <begin position="33"/>
        <end position="45"/>
    </location>
</feature>